<dbReference type="EMBL" id="AVOT02010658">
    <property type="protein sequence ID" value="MBW0490577.1"/>
    <property type="molecule type" value="Genomic_DNA"/>
</dbReference>
<organism evidence="1 2">
    <name type="scientific">Austropuccinia psidii MF-1</name>
    <dbReference type="NCBI Taxonomy" id="1389203"/>
    <lineage>
        <taxon>Eukaryota</taxon>
        <taxon>Fungi</taxon>
        <taxon>Dikarya</taxon>
        <taxon>Basidiomycota</taxon>
        <taxon>Pucciniomycotina</taxon>
        <taxon>Pucciniomycetes</taxon>
        <taxon>Pucciniales</taxon>
        <taxon>Sphaerophragmiaceae</taxon>
        <taxon>Austropuccinia</taxon>
    </lineage>
</organism>
<protein>
    <submittedName>
        <fullName evidence="1">Uncharacterized protein</fullName>
    </submittedName>
</protein>
<dbReference type="AlphaFoldDB" id="A0A9Q3CYD0"/>
<evidence type="ECO:0000313" key="1">
    <source>
        <dbReference type="EMBL" id="MBW0490577.1"/>
    </source>
</evidence>
<proteinExistence type="predicted"/>
<keyword evidence="2" id="KW-1185">Reference proteome</keyword>
<sequence length="135" mass="15327">MIQTLEDMVRRSCAYGLECKDYDGVTHYWLTNLPALEISYKTSVHDSTNQTSAILDKGCNLRVPQDSLRKDLVERHPTTDNFKGMLEKSRKNAVPCMEDSPSYSKQIWDKSHAIPDFKVGDLVLVSTTNFNNIKG</sequence>
<dbReference type="Proteomes" id="UP000765509">
    <property type="component" value="Unassembled WGS sequence"/>
</dbReference>
<gene>
    <name evidence="1" type="ORF">O181_030292</name>
</gene>
<name>A0A9Q3CYD0_9BASI</name>
<accession>A0A9Q3CYD0</accession>
<evidence type="ECO:0000313" key="2">
    <source>
        <dbReference type="Proteomes" id="UP000765509"/>
    </source>
</evidence>
<comment type="caution">
    <text evidence="1">The sequence shown here is derived from an EMBL/GenBank/DDBJ whole genome shotgun (WGS) entry which is preliminary data.</text>
</comment>
<reference evidence="1" key="1">
    <citation type="submission" date="2021-03" db="EMBL/GenBank/DDBJ databases">
        <title>Draft genome sequence of rust myrtle Austropuccinia psidii MF-1, a brazilian biotype.</title>
        <authorList>
            <person name="Quecine M.C."/>
            <person name="Pachon D.M.R."/>
            <person name="Bonatelli M.L."/>
            <person name="Correr F.H."/>
            <person name="Franceschini L.M."/>
            <person name="Leite T.F."/>
            <person name="Margarido G.R.A."/>
            <person name="Almeida C.A."/>
            <person name="Ferrarezi J.A."/>
            <person name="Labate C.A."/>
        </authorList>
    </citation>
    <scope>NUCLEOTIDE SEQUENCE</scope>
    <source>
        <strain evidence="1">MF-1</strain>
    </source>
</reference>